<keyword evidence="5 7" id="KW-0472">Membrane</keyword>
<evidence type="ECO:0000256" key="5">
    <source>
        <dbReference type="ARBA" id="ARBA00023136"/>
    </source>
</evidence>
<protein>
    <recommendedName>
        <fullName evidence="10">TonB-dependent receptor-like beta-barrel domain-containing protein</fullName>
    </recommendedName>
</protein>
<dbReference type="InterPro" id="IPR036942">
    <property type="entry name" value="Beta-barrel_TonB_sf"/>
</dbReference>
<reference evidence="9" key="1">
    <citation type="submission" date="2024-03" db="EMBL/GenBank/DDBJ databases">
        <title>Chitinophaga horti sp. nov., isolated from garden soil.</title>
        <authorList>
            <person name="Lee D.S."/>
            <person name="Han D.M."/>
            <person name="Baek J.H."/>
            <person name="Choi D.G."/>
            <person name="Jeon J.H."/>
            <person name="Jeon C.O."/>
        </authorList>
    </citation>
    <scope>NUCLEOTIDE SEQUENCE [LARGE SCALE GENOMIC DNA]</scope>
    <source>
        <strain evidence="9">GPA1</strain>
    </source>
</reference>
<evidence type="ECO:0000256" key="7">
    <source>
        <dbReference type="PROSITE-ProRule" id="PRU01360"/>
    </source>
</evidence>
<evidence type="ECO:0000313" key="8">
    <source>
        <dbReference type="EMBL" id="WZN42566.1"/>
    </source>
</evidence>
<keyword evidence="9" id="KW-1185">Reference proteome</keyword>
<gene>
    <name evidence="8" type="ORF">WJU16_05900</name>
</gene>
<organism evidence="8 9">
    <name type="scientific">Chitinophaga pollutisoli</name>
    <dbReference type="NCBI Taxonomy" id="3133966"/>
    <lineage>
        <taxon>Bacteria</taxon>
        <taxon>Pseudomonadati</taxon>
        <taxon>Bacteroidota</taxon>
        <taxon>Chitinophagia</taxon>
        <taxon>Chitinophagales</taxon>
        <taxon>Chitinophagaceae</taxon>
        <taxon>Chitinophaga</taxon>
    </lineage>
</organism>
<sequence length="471" mass="52785">MRNIDYLTLYNTRPNGQSNLTNESSTFGTLNRNKNYYANAAYTYGSKYTVSGSIRIDETNLMGVNANLRRVPLWSAGGLWNLGNEPFMNSSIFDNLSISMTYGWNGNINNRVSSLPLISYFNSLRSIYSNFPVAGVVSPSNPDLTWEKVGVLNMGVKFALLKSRLSGSFEYYRKKGSDLIGPVLVDATRGFMDFTGNYGSILSKGFDFQLAGDLLFAKEVRFRSHLNLNYNTDKVLEFNSLTEDALKDPSNYLGIAVITGKQLYGIYGYKWAGLDSKNGDPMGYLGDTVATYRNIIANRDRGDADLINPGSAVPRISGNLLSNFGFKGFEFSFNITYRLKYYFRRPSVRYGDLFANWSTHSDYSKKWTSSGDEQRTNVPSLSILPDAGRDNFYTLSSVLIEKGDNIRLQDIRLAYTFDKSKIQASFLSDLSLSMMVSNIGIIWKATKEDVDPDYSIMRPSKAIAIGLNARF</sequence>
<accession>A0ABZ2YUJ4</accession>
<evidence type="ECO:0000256" key="2">
    <source>
        <dbReference type="ARBA" id="ARBA00022448"/>
    </source>
</evidence>
<dbReference type="RefSeq" id="WP_341837400.1">
    <property type="nucleotide sequence ID" value="NZ_CP149822.1"/>
</dbReference>
<comment type="similarity">
    <text evidence="7">Belongs to the TonB-dependent receptor family.</text>
</comment>
<dbReference type="Gene3D" id="2.40.170.20">
    <property type="entry name" value="TonB-dependent receptor, beta-barrel domain"/>
    <property type="match status" value="1"/>
</dbReference>
<evidence type="ECO:0000256" key="4">
    <source>
        <dbReference type="ARBA" id="ARBA00022692"/>
    </source>
</evidence>
<evidence type="ECO:0008006" key="10">
    <source>
        <dbReference type="Google" id="ProtNLM"/>
    </source>
</evidence>
<dbReference type="InterPro" id="IPR039426">
    <property type="entry name" value="TonB-dep_rcpt-like"/>
</dbReference>
<keyword evidence="6 7" id="KW-0998">Cell outer membrane</keyword>
<dbReference type="EMBL" id="CP149822">
    <property type="protein sequence ID" value="WZN42566.1"/>
    <property type="molecule type" value="Genomic_DNA"/>
</dbReference>
<evidence type="ECO:0000256" key="6">
    <source>
        <dbReference type="ARBA" id="ARBA00023237"/>
    </source>
</evidence>
<keyword evidence="2 7" id="KW-0813">Transport</keyword>
<keyword evidence="4 7" id="KW-0812">Transmembrane</keyword>
<evidence type="ECO:0000256" key="3">
    <source>
        <dbReference type="ARBA" id="ARBA00022452"/>
    </source>
</evidence>
<proteinExistence type="inferred from homology"/>
<keyword evidence="3 7" id="KW-1134">Transmembrane beta strand</keyword>
<dbReference type="PROSITE" id="PS52016">
    <property type="entry name" value="TONB_DEPENDENT_REC_3"/>
    <property type="match status" value="1"/>
</dbReference>
<evidence type="ECO:0000313" key="9">
    <source>
        <dbReference type="Proteomes" id="UP001485459"/>
    </source>
</evidence>
<comment type="subcellular location">
    <subcellularLocation>
        <location evidence="1 7">Cell outer membrane</location>
        <topology evidence="1 7">Multi-pass membrane protein</topology>
    </subcellularLocation>
</comment>
<dbReference type="Proteomes" id="UP001485459">
    <property type="component" value="Chromosome"/>
</dbReference>
<evidence type="ECO:0000256" key="1">
    <source>
        <dbReference type="ARBA" id="ARBA00004571"/>
    </source>
</evidence>
<dbReference type="SUPFAM" id="SSF56935">
    <property type="entry name" value="Porins"/>
    <property type="match status" value="1"/>
</dbReference>
<name>A0ABZ2YUJ4_9BACT</name>